<evidence type="ECO:0000256" key="1">
    <source>
        <dbReference type="SAM" id="MobiDB-lite"/>
    </source>
</evidence>
<sequence length="71" mass="7466">MGVHVQGLRGAAVACRYGPPDARRTPKTLYLTPHGRGAFTSVPAASPPAERSGRALVPTPGPYRETAPRDT</sequence>
<reference evidence="2" key="1">
    <citation type="submission" date="2022-09" db="EMBL/GenBank/DDBJ databases">
        <title>Streptomyces vinaceusdrappus strain AC-40.</title>
        <authorList>
            <person name="Sedeek A.M."/>
            <person name="Salah I."/>
            <person name="Kamel H.L."/>
            <person name="Soltan M.A."/>
            <person name="Elsayed T.R."/>
        </authorList>
    </citation>
    <scope>NUCLEOTIDE SEQUENCE</scope>
    <source>
        <strain evidence="2">AC-40</strain>
    </source>
</reference>
<keyword evidence="3" id="KW-1185">Reference proteome</keyword>
<organism evidence="2 3">
    <name type="scientific">Streptomyces vinaceusdrappus</name>
    <dbReference type="NCBI Taxonomy" id="67376"/>
    <lineage>
        <taxon>Bacteria</taxon>
        <taxon>Bacillati</taxon>
        <taxon>Actinomycetota</taxon>
        <taxon>Actinomycetes</taxon>
        <taxon>Kitasatosporales</taxon>
        <taxon>Streptomycetaceae</taxon>
        <taxon>Streptomyces</taxon>
        <taxon>Streptomyces rochei group</taxon>
    </lineage>
</organism>
<name>A0ABY6C8T2_9ACTN</name>
<dbReference type="Proteomes" id="UP001064390">
    <property type="component" value="Chromosome"/>
</dbReference>
<protein>
    <submittedName>
        <fullName evidence="2">Uncharacterized protein</fullName>
    </submittedName>
</protein>
<feature type="non-terminal residue" evidence="2">
    <location>
        <position position="71"/>
    </location>
</feature>
<feature type="region of interest" description="Disordered" evidence="1">
    <location>
        <begin position="33"/>
        <end position="71"/>
    </location>
</feature>
<proteinExistence type="predicted"/>
<evidence type="ECO:0000313" key="2">
    <source>
        <dbReference type="EMBL" id="UXI83059.1"/>
    </source>
</evidence>
<accession>A0ABY6C8T2</accession>
<gene>
    <name evidence="2" type="ORF">N6Q81_08880</name>
</gene>
<evidence type="ECO:0000313" key="3">
    <source>
        <dbReference type="Proteomes" id="UP001064390"/>
    </source>
</evidence>
<dbReference type="EMBL" id="CP104697">
    <property type="protein sequence ID" value="UXI83059.1"/>
    <property type="molecule type" value="Genomic_DNA"/>
</dbReference>